<dbReference type="NCBIfam" id="NF000849">
    <property type="entry name" value="PRK00075.1-1"/>
    <property type="match status" value="1"/>
</dbReference>
<dbReference type="GO" id="GO:0043780">
    <property type="term" value="F:cobalt-precorrin-5B C1-methyltransferase activity"/>
    <property type="evidence" value="ECO:0007669"/>
    <property type="project" value="RHEA"/>
</dbReference>
<keyword evidence="3 5" id="KW-0808">Transferase</keyword>
<evidence type="ECO:0000313" key="6">
    <source>
        <dbReference type="EMBL" id="OIQ58849.1"/>
    </source>
</evidence>
<proteinExistence type="inferred from homology"/>
<dbReference type="Pfam" id="PF01888">
    <property type="entry name" value="CbiD"/>
    <property type="match status" value="1"/>
</dbReference>
<dbReference type="Proteomes" id="UP000182811">
    <property type="component" value="Unassembled WGS sequence"/>
</dbReference>
<dbReference type="PANTHER" id="PTHR35863">
    <property type="entry name" value="COBALT-PRECORRIN-5B C(1)-METHYLTRANSFERASE"/>
    <property type="match status" value="1"/>
</dbReference>
<dbReference type="Gene3D" id="3.30.2110.10">
    <property type="entry name" value="CbiD-like"/>
    <property type="match status" value="1"/>
</dbReference>
<keyword evidence="2 5" id="KW-0489">Methyltransferase</keyword>
<evidence type="ECO:0000256" key="5">
    <source>
        <dbReference type="HAMAP-Rule" id="MF_00787"/>
    </source>
</evidence>
<dbReference type="GO" id="GO:0032259">
    <property type="term" value="P:methylation"/>
    <property type="evidence" value="ECO:0007669"/>
    <property type="project" value="UniProtKB-KW"/>
</dbReference>
<dbReference type="NCBIfam" id="TIGR00312">
    <property type="entry name" value="cbiD"/>
    <property type="match status" value="1"/>
</dbReference>
<comment type="function">
    <text evidence="5">Catalyzes the methylation of C-1 in cobalt-precorrin-5B to form cobalt-precorrin-6A.</text>
</comment>
<protein>
    <recommendedName>
        <fullName evidence="5">Cobalt-precorrin-5B C(1)-methyltransferase</fullName>
        <ecNumber evidence="5">2.1.1.195</ecNumber>
    </recommendedName>
    <alternativeName>
        <fullName evidence="5">Cobalt-precorrin-6A synthase</fullName>
    </alternativeName>
</protein>
<evidence type="ECO:0000313" key="7">
    <source>
        <dbReference type="Proteomes" id="UP000182811"/>
    </source>
</evidence>
<comment type="catalytic activity">
    <reaction evidence="5">
        <text>Co-precorrin-5B + S-adenosyl-L-methionine = Co-precorrin-6A + S-adenosyl-L-homocysteine</text>
        <dbReference type="Rhea" id="RHEA:26285"/>
        <dbReference type="ChEBI" id="CHEBI:57856"/>
        <dbReference type="ChEBI" id="CHEBI:59789"/>
        <dbReference type="ChEBI" id="CHEBI:60063"/>
        <dbReference type="ChEBI" id="CHEBI:60064"/>
        <dbReference type="EC" id="2.1.1.195"/>
    </reaction>
</comment>
<comment type="similarity">
    <text evidence="5">Belongs to the CbiD family.</text>
</comment>
<dbReference type="InterPro" id="IPR002748">
    <property type="entry name" value="CbiD"/>
</dbReference>
<dbReference type="AlphaFoldDB" id="A0A1J5NIG8"/>
<dbReference type="InterPro" id="IPR036074">
    <property type="entry name" value="CbiD_sf"/>
</dbReference>
<evidence type="ECO:0000256" key="1">
    <source>
        <dbReference type="ARBA" id="ARBA00022573"/>
    </source>
</evidence>
<dbReference type="EMBL" id="MDDC01000011">
    <property type="protein sequence ID" value="OIQ58849.1"/>
    <property type="molecule type" value="Genomic_DNA"/>
</dbReference>
<gene>
    <name evidence="5" type="primary">cbiD</name>
    <name evidence="6" type="ORF">MOTE_16030</name>
</gene>
<dbReference type="EC" id="2.1.1.195" evidence="5"/>
<dbReference type="HAMAP" id="MF_00787">
    <property type="entry name" value="CbiD"/>
    <property type="match status" value="1"/>
</dbReference>
<dbReference type="OrthoDB" id="6439987at2"/>
<evidence type="ECO:0000256" key="2">
    <source>
        <dbReference type="ARBA" id="ARBA00022603"/>
    </source>
</evidence>
<evidence type="ECO:0000256" key="3">
    <source>
        <dbReference type="ARBA" id="ARBA00022679"/>
    </source>
</evidence>
<dbReference type="GO" id="GO:0019251">
    <property type="term" value="P:anaerobic cobalamin biosynthetic process"/>
    <property type="evidence" value="ECO:0007669"/>
    <property type="project" value="UniProtKB-UniRule"/>
</dbReference>
<keyword evidence="1 5" id="KW-0169">Cobalamin biosynthesis</keyword>
<evidence type="ECO:0000256" key="4">
    <source>
        <dbReference type="ARBA" id="ARBA00022691"/>
    </source>
</evidence>
<dbReference type="SUPFAM" id="SSF111342">
    <property type="entry name" value="CbiD-like"/>
    <property type="match status" value="1"/>
</dbReference>
<comment type="pathway">
    <text evidence="5">Cofactor biosynthesis; adenosylcobalamin biosynthesis; cob(II)yrinate a,c-diamide from sirohydrochlorin (anaerobic route): step 6/10.</text>
</comment>
<dbReference type="UniPathway" id="UPA00148">
    <property type="reaction ID" value="UER00227"/>
</dbReference>
<organism evidence="6 7">
    <name type="scientific">Neomoorella thermoacetica</name>
    <name type="common">Clostridium thermoaceticum</name>
    <dbReference type="NCBI Taxonomy" id="1525"/>
    <lineage>
        <taxon>Bacteria</taxon>
        <taxon>Bacillati</taxon>
        <taxon>Bacillota</taxon>
        <taxon>Clostridia</taxon>
        <taxon>Neomoorellales</taxon>
        <taxon>Neomoorellaceae</taxon>
        <taxon>Neomoorella</taxon>
    </lineage>
</organism>
<sequence length="366" mass="38659">MVQKLRRGYTTGTCAAGAAKAAALALWRGEEVKEINLTLPRGEIITLPVTVHKGVEEAEAIIIKDAGDDPDVTHGVAIHVRARKQAGGITLLGGEGIGTVTRPGLAVPVGEPAINPVPRAMIKEAVAAIVPPGRGMELEISIPEGARLARRTLNPRLGIEGGLSILGTTGIVEPMSEEAFRTSLVPQIDVALAAGWETLVLTPGRLGQRQAEEKYGLPATAIILTSNFIGYLLEACVERRVKRVLLWGHGGKLVKIAGGIFYTHSHVADARQEIIAALAAAAGAPREIVQQILAATTVEAVQEIIRGSDLAPGFWDSLAARASQRATALVHGELTVGTALLNLQGDIMGRDEVARQIMGEWGYDRL</sequence>
<keyword evidence="4 5" id="KW-0949">S-adenosyl-L-methionine</keyword>
<dbReference type="PANTHER" id="PTHR35863:SF1">
    <property type="entry name" value="COBALT-PRECORRIN-5B C(1)-METHYLTRANSFERASE"/>
    <property type="match status" value="1"/>
</dbReference>
<comment type="caution">
    <text evidence="6">The sequence shown here is derived from an EMBL/GenBank/DDBJ whole genome shotgun (WGS) entry which is preliminary data.</text>
</comment>
<name>A0A1J5NIG8_NEOTH</name>
<reference evidence="6 7" key="1">
    <citation type="submission" date="2016-08" db="EMBL/GenBank/DDBJ databases">
        <title>Genome-based comparison of Moorella thermoacetic strains.</title>
        <authorList>
            <person name="Poehlein A."/>
            <person name="Bengelsdorf F.R."/>
            <person name="Esser C."/>
            <person name="Duerre P."/>
            <person name="Daniel R."/>
        </authorList>
    </citation>
    <scope>NUCLEOTIDE SEQUENCE [LARGE SCALE GENOMIC DNA]</scope>
    <source>
        <strain evidence="6 7">DSM 21394</strain>
    </source>
</reference>
<accession>A0A1J5NIG8</accession>
<dbReference type="PIRSF" id="PIRSF026782">
    <property type="entry name" value="CbiD"/>
    <property type="match status" value="1"/>
</dbReference>